<organism evidence="3 4">
    <name type="scientific">Methylobacterium terrae</name>
    <dbReference type="NCBI Taxonomy" id="2202827"/>
    <lineage>
        <taxon>Bacteria</taxon>
        <taxon>Pseudomonadati</taxon>
        <taxon>Pseudomonadota</taxon>
        <taxon>Alphaproteobacteria</taxon>
        <taxon>Hyphomicrobiales</taxon>
        <taxon>Methylobacteriaceae</taxon>
        <taxon>Methylobacterium</taxon>
    </lineage>
</organism>
<reference evidence="3 4" key="1">
    <citation type="submission" date="2018-05" db="EMBL/GenBank/DDBJ databases">
        <title>Complete Genome Sequence of Methylobacterium sp. 17Sr1-28.</title>
        <authorList>
            <person name="Srinivasan S."/>
        </authorList>
    </citation>
    <scope>NUCLEOTIDE SEQUENCE [LARGE SCALE GENOMIC DNA]</scope>
    <source>
        <strain evidence="3 4">17Sr1-28</strain>
    </source>
</reference>
<name>A0A2U8WGU2_9HYPH</name>
<keyword evidence="4" id="KW-1185">Reference proteome</keyword>
<dbReference type="Proteomes" id="UP000245444">
    <property type="component" value="Chromosome"/>
</dbReference>
<accession>A0A2U8WGU2</accession>
<evidence type="ECO:0000256" key="1">
    <source>
        <dbReference type="SAM" id="SignalP"/>
    </source>
</evidence>
<evidence type="ECO:0000259" key="2">
    <source>
        <dbReference type="Pfam" id="PF00535"/>
    </source>
</evidence>
<dbReference type="Pfam" id="PF00535">
    <property type="entry name" value="Glycos_transf_2"/>
    <property type="match status" value="1"/>
</dbReference>
<dbReference type="InterPro" id="IPR001173">
    <property type="entry name" value="Glyco_trans_2-like"/>
</dbReference>
<dbReference type="SUPFAM" id="SSF53448">
    <property type="entry name" value="Nucleotide-diphospho-sugar transferases"/>
    <property type="match status" value="1"/>
</dbReference>
<dbReference type="OrthoDB" id="7978874at2"/>
<dbReference type="Gene3D" id="3.90.550.10">
    <property type="entry name" value="Spore Coat Polysaccharide Biosynthesis Protein SpsA, Chain A"/>
    <property type="match status" value="1"/>
</dbReference>
<gene>
    <name evidence="3" type="ORF">DK419_02120</name>
</gene>
<protein>
    <recommendedName>
        <fullName evidence="2">Glycosyltransferase 2-like domain-containing protein</fullName>
    </recommendedName>
</protein>
<proteinExistence type="predicted"/>
<dbReference type="EMBL" id="CP029553">
    <property type="protein sequence ID" value="AWN45269.1"/>
    <property type="molecule type" value="Genomic_DNA"/>
</dbReference>
<dbReference type="AlphaFoldDB" id="A0A2U8WGU2"/>
<dbReference type="KEGG" id="mtea:DK419_02120"/>
<evidence type="ECO:0000313" key="3">
    <source>
        <dbReference type="EMBL" id="AWN45269.1"/>
    </source>
</evidence>
<dbReference type="InterPro" id="IPR029044">
    <property type="entry name" value="Nucleotide-diphossugar_trans"/>
</dbReference>
<evidence type="ECO:0000313" key="4">
    <source>
        <dbReference type="Proteomes" id="UP000245444"/>
    </source>
</evidence>
<feature type="chain" id="PRO_5016014520" description="Glycosyltransferase 2-like domain-containing protein" evidence="1">
    <location>
        <begin position="27"/>
        <end position="321"/>
    </location>
</feature>
<keyword evidence="1" id="KW-0732">Signal</keyword>
<sequence length="321" mass="33193">MSAMRGPRVSVVLALAAGLPAGPALASLRAQTFGDYEVLAIGEGAAEAAAAASDTRVRALRGEGDGHDPGSCGQSSYNQGSYGHDVRRAAARNRGVSAARAEWVAFLDPGDAWREDHLAELVAATRFGDAVAAFGNPILAETGRPLLPMSVPSGRVPDPFGFALRVGRVPVRASAALIERAAAIDAGLFSCRGGGPELDLWGRLALQGPFRYVARPTAVLGPAAPPRRAPAAPLLAASLARLLDEGAVPADLAASARRCRNRLLLDHARRLAGLGRPAEARAVLARDCIPGLDPARYLAALVRTWRAGRAWPAPGALAGSP</sequence>
<dbReference type="CDD" id="cd00761">
    <property type="entry name" value="Glyco_tranf_GTA_type"/>
    <property type="match status" value="1"/>
</dbReference>
<feature type="domain" description="Glycosyltransferase 2-like" evidence="2">
    <location>
        <begin position="88"/>
        <end position="141"/>
    </location>
</feature>
<feature type="signal peptide" evidence="1">
    <location>
        <begin position="1"/>
        <end position="26"/>
    </location>
</feature>